<reference evidence="1" key="1">
    <citation type="submission" date="2014-09" db="EMBL/GenBank/DDBJ databases">
        <authorList>
            <person name="Magalhaes I.L.F."/>
            <person name="Oliveira U."/>
            <person name="Santos F.R."/>
            <person name="Vidigal T.H.D.A."/>
            <person name="Brescovit A.D."/>
            <person name="Santos A.J."/>
        </authorList>
    </citation>
    <scope>NUCLEOTIDE SEQUENCE</scope>
    <source>
        <tissue evidence="1">Shoot tissue taken approximately 20 cm above the soil surface</tissue>
    </source>
</reference>
<dbReference type="Pfam" id="PF14365">
    <property type="entry name" value="Neprosin_AP"/>
    <property type="match status" value="1"/>
</dbReference>
<accession>A0A0A9GG51</accession>
<reference evidence="1" key="2">
    <citation type="journal article" date="2015" name="Data Brief">
        <title>Shoot transcriptome of the giant reed, Arundo donax.</title>
        <authorList>
            <person name="Barrero R.A."/>
            <person name="Guerrero F.D."/>
            <person name="Moolhuijzen P."/>
            <person name="Goolsby J.A."/>
            <person name="Tidwell J."/>
            <person name="Bellgard S.E."/>
            <person name="Bellgard M.I."/>
        </authorList>
    </citation>
    <scope>NUCLEOTIDE SEQUENCE</scope>
    <source>
        <tissue evidence="1">Shoot tissue taken approximately 20 cm above the soil surface</tissue>
    </source>
</reference>
<proteinExistence type="predicted"/>
<protein>
    <submittedName>
        <fullName evidence="1">Uncharacterized protein</fullName>
    </submittedName>
</protein>
<dbReference type="EMBL" id="GBRH01178293">
    <property type="protein sequence ID" value="JAE19603.1"/>
    <property type="molecule type" value="Transcribed_RNA"/>
</dbReference>
<dbReference type="InterPro" id="IPR025521">
    <property type="entry name" value="Neprosin_propep"/>
</dbReference>
<sequence length="110" mass="12159">MEDLIVVGVIVFFSHLILTAGLRELGNIKHGEHNSGHITGGQVNKIIKTEDGDVFHCIDIRLQPALSHPLLRNHTIHIAGCRMSGEIYGTQVTINNYEPKVYGHDDYSAS</sequence>
<dbReference type="AlphaFoldDB" id="A0A0A9GG51"/>
<name>A0A0A9GG51_ARUDO</name>
<organism evidence="1">
    <name type="scientific">Arundo donax</name>
    <name type="common">Giant reed</name>
    <name type="synonym">Donax arundinaceus</name>
    <dbReference type="NCBI Taxonomy" id="35708"/>
    <lineage>
        <taxon>Eukaryota</taxon>
        <taxon>Viridiplantae</taxon>
        <taxon>Streptophyta</taxon>
        <taxon>Embryophyta</taxon>
        <taxon>Tracheophyta</taxon>
        <taxon>Spermatophyta</taxon>
        <taxon>Magnoliopsida</taxon>
        <taxon>Liliopsida</taxon>
        <taxon>Poales</taxon>
        <taxon>Poaceae</taxon>
        <taxon>PACMAD clade</taxon>
        <taxon>Arundinoideae</taxon>
        <taxon>Arundineae</taxon>
        <taxon>Arundo</taxon>
    </lineage>
</organism>
<evidence type="ECO:0000313" key="1">
    <source>
        <dbReference type="EMBL" id="JAE19603.1"/>
    </source>
</evidence>